<dbReference type="PANTHER" id="PTHR11654">
    <property type="entry name" value="OLIGOPEPTIDE TRANSPORTER-RELATED"/>
    <property type="match status" value="1"/>
</dbReference>
<dbReference type="EnsemblPlants" id="Kaladp0011s0737.1.v1.1">
    <property type="protein sequence ID" value="Kaladp0011s0737.1.v1.1.CDS.1"/>
    <property type="gene ID" value="Kaladp0011s0737.v1.1"/>
</dbReference>
<reference evidence="2" key="1">
    <citation type="submission" date="2021-01" db="UniProtKB">
        <authorList>
            <consortium name="EnsemblPlants"/>
        </authorList>
    </citation>
    <scope>IDENTIFICATION</scope>
</reference>
<organism evidence="2 3">
    <name type="scientific">Kalanchoe fedtschenkoi</name>
    <name type="common">Lavender scallops</name>
    <name type="synonym">South American air plant</name>
    <dbReference type="NCBI Taxonomy" id="63787"/>
    <lineage>
        <taxon>Eukaryota</taxon>
        <taxon>Viridiplantae</taxon>
        <taxon>Streptophyta</taxon>
        <taxon>Embryophyta</taxon>
        <taxon>Tracheophyta</taxon>
        <taxon>Spermatophyta</taxon>
        <taxon>Magnoliopsida</taxon>
        <taxon>eudicotyledons</taxon>
        <taxon>Gunneridae</taxon>
        <taxon>Pentapetalae</taxon>
        <taxon>Saxifragales</taxon>
        <taxon>Crassulaceae</taxon>
        <taxon>Kalanchoe</taxon>
    </lineage>
</organism>
<evidence type="ECO:0000256" key="1">
    <source>
        <dbReference type="SAM" id="Phobius"/>
    </source>
</evidence>
<proteinExistence type="predicted"/>
<evidence type="ECO:0000313" key="3">
    <source>
        <dbReference type="Proteomes" id="UP000594263"/>
    </source>
</evidence>
<dbReference type="AlphaFoldDB" id="A0A7N0RHH7"/>
<feature type="transmembrane region" description="Helical" evidence="1">
    <location>
        <begin position="51"/>
        <end position="69"/>
    </location>
</feature>
<name>A0A7N0RHH7_KALFE</name>
<protein>
    <submittedName>
        <fullName evidence="2">Uncharacterized protein</fullName>
    </submittedName>
</protein>
<dbReference type="InterPro" id="IPR018247">
    <property type="entry name" value="EF_Hand_1_Ca_BS"/>
</dbReference>
<keyword evidence="3" id="KW-1185">Reference proteome</keyword>
<accession>A0A7N0RHH7</accession>
<dbReference type="OMA" id="TAPENNI"/>
<keyword evidence="1" id="KW-1133">Transmembrane helix</keyword>
<feature type="transmembrane region" description="Helical" evidence="1">
    <location>
        <begin position="7"/>
        <end position="31"/>
    </location>
</feature>
<sequence length="101" mass="11007">MRSIAGSLFFCGMAIGSYVSSFLVSVVHRTTAGAASGNWLPEDLNQGRLDYFYFMIAGLGAVNVVYFLVCAKWYKYKGDTDGNGAVDAVEMRSNGVRKHHA</sequence>
<keyword evidence="1" id="KW-0812">Transmembrane</keyword>
<dbReference type="InterPro" id="IPR036259">
    <property type="entry name" value="MFS_trans_sf"/>
</dbReference>
<dbReference type="PROSITE" id="PS00018">
    <property type="entry name" value="EF_HAND_1"/>
    <property type="match status" value="1"/>
</dbReference>
<dbReference type="Gramene" id="Kaladp0011s0737.1.v1.1">
    <property type="protein sequence ID" value="Kaladp0011s0737.1.v1.1.CDS.1"/>
    <property type="gene ID" value="Kaladp0011s0737.v1.1"/>
</dbReference>
<dbReference type="Gene3D" id="1.20.1250.20">
    <property type="entry name" value="MFS general substrate transporter like domains"/>
    <property type="match status" value="1"/>
</dbReference>
<evidence type="ECO:0000313" key="2">
    <source>
        <dbReference type="EnsemblPlants" id="Kaladp0011s0737.1.v1.1.CDS.1"/>
    </source>
</evidence>
<dbReference type="Proteomes" id="UP000594263">
    <property type="component" value="Unplaced"/>
</dbReference>
<keyword evidence="1" id="KW-0472">Membrane</keyword>